<reference evidence="3 4" key="1">
    <citation type="submission" date="2018-01" db="EMBL/GenBank/DDBJ databases">
        <title>Complete and assembled Genome of Pantoea calida DSM22759T.</title>
        <authorList>
            <person name="Stevens M.J.A."/>
            <person name="Zurfluh K."/>
            <person name="Stephan R."/>
        </authorList>
    </citation>
    <scope>NUCLEOTIDE SEQUENCE [LARGE SCALE GENOMIC DNA]</scope>
    <source>
        <strain evidence="3 4">DSM 22759</strain>
    </source>
</reference>
<proteinExistence type="predicted"/>
<feature type="chain" id="PRO_5046608826" description="RcnB family protein" evidence="2">
    <location>
        <begin position="26"/>
        <end position="187"/>
    </location>
</feature>
<keyword evidence="4" id="KW-1185">Reference proteome</keyword>
<feature type="signal peptide" evidence="2">
    <location>
        <begin position="1"/>
        <end position="25"/>
    </location>
</feature>
<evidence type="ECO:0000313" key="3">
    <source>
        <dbReference type="EMBL" id="AUY24055.1"/>
    </source>
</evidence>
<dbReference type="RefSeq" id="WP_084971452.1">
    <property type="nucleotide sequence ID" value="NZ_CP026378.1"/>
</dbReference>
<dbReference type="EMBL" id="CP026378">
    <property type="protein sequence ID" value="AUY24055.1"/>
    <property type="molecule type" value="Genomic_DNA"/>
</dbReference>
<dbReference type="Pfam" id="PF11776">
    <property type="entry name" value="RcnB"/>
    <property type="match status" value="1"/>
</dbReference>
<dbReference type="Proteomes" id="UP000237673">
    <property type="component" value="Chromosome"/>
</dbReference>
<feature type="compositionally biased region" description="Polar residues" evidence="1">
    <location>
        <begin position="32"/>
        <end position="51"/>
    </location>
</feature>
<feature type="compositionally biased region" description="Low complexity" evidence="1">
    <location>
        <begin position="70"/>
        <end position="81"/>
    </location>
</feature>
<dbReference type="Gene3D" id="3.10.450.160">
    <property type="entry name" value="inner membrane protein cigr"/>
    <property type="match status" value="1"/>
</dbReference>
<gene>
    <name evidence="3" type="ORF">C2E16_03425</name>
</gene>
<name>A0ABN5H636_9GAMM</name>
<evidence type="ECO:0000256" key="2">
    <source>
        <dbReference type="SAM" id="SignalP"/>
    </source>
</evidence>
<sequence length="187" mass="20560">MRNTHKLLFSGALISALAFTSVAYAEGEQATDPAQTQENPIQSAPQTQGNPGQPAPEQTPANPAQPVPQTPDQQNQQDPTQGAPESAMPQDPTQTRPQAETPPDAAQAPKEPYEVTEFFSDSRRYTIGDTVPEKYHSKTYEITEWQKRHLPAPEADSHWTYMGGNYVLITKGEGKIVKAKSGDIFFH</sequence>
<dbReference type="InterPro" id="IPR024572">
    <property type="entry name" value="RcnB"/>
</dbReference>
<evidence type="ECO:0000313" key="4">
    <source>
        <dbReference type="Proteomes" id="UP000237673"/>
    </source>
</evidence>
<evidence type="ECO:0008006" key="5">
    <source>
        <dbReference type="Google" id="ProtNLM"/>
    </source>
</evidence>
<accession>A0ABN5H636</accession>
<keyword evidence="2" id="KW-0732">Signal</keyword>
<feature type="region of interest" description="Disordered" evidence="1">
    <location>
        <begin position="28"/>
        <end position="113"/>
    </location>
</feature>
<organism evidence="3 4">
    <name type="scientific">Mixta calida</name>
    <dbReference type="NCBI Taxonomy" id="665913"/>
    <lineage>
        <taxon>Bacteria</taxon>
        <taxon>Pseudomonadati</taxon>
        <taxon>Pseudomonadota</taxon>
        <taxon>Gammaproteobacteria</taxon>
        <taxon>Enterobacterales</taxon>
        <taxon>Erwiniaceae</taxon>
        <taxon>Mixta</taxon>
    </lineage>
</organism>
<protein>
    <recommendedName>
        <fullName evidence="5">RcnB family protein</fullName>
    </recommendedName>
</protein>
<evidence type="ECO:0000256" key="1">
    <source>
        <dbReference type="SAM" id="MobiDB-lite"/>
    </source>
</evidence>